<dbReference type="EMBL" id="BAABUJ010000022">
    <property type="protein sequence ID" value="GAA5802331.1"/>
    <property type="molecule type" value="Genomic_DNA"/>
</dbReference>
<feature type="domain" description="Carrier" evidence="3">
    <location>
        <begin position="577"/>
        <end position="651"/>
    </location>
</feature>
<dbReference type="InterPro" id="IPR000873">
    <property type="entry name" value="AMP-dep_synth/lig_dom"/>
</dbReference>
<dbReference type="SUPFAM" id="SSF51735">
    <property type="entry name" value="NAD(P)-binding Rossmann-fold domains"/>
    <property type="match status" value="1"/>
</dbReference>
<dbReference type="InterPro" id="IPR013120">
    <property type="entry name" value="FAR_NAD-bd"/>
</dbReference>
<dbReference type="PANTHER" id="PTHR44845:SF6">
    <property type="entry name" value="BETA-ALANINE-ACTIVATING ENZYME"/>
    <property type="match status" value="1"/>
</dbReference>
<dbReference type="Pfam" id="PF23562">
    <property type="entry name" value="AMP-binding_C_3"/>
    <property type="match status" value="1"/>
</dbReference>
<dbReference type="InterPro" id="IPR009081">
    <property type="entry name" value="PP-bd_ACP"/>
</dbReference>
<dbReference type="SUPFAM" id="SSF56801">
    <property type="entry name" value="Acetyl-CoA synthetase-like"/>
    <property type="match status" value="1"/>
</dbReference>
<dbReference type="Proteomes" id="UP001476247">
    <property type="component" value="Unassembled WGS sequence"/>
</dbReference>
<keyword evidence="1" id="KW-0596">Phosphopantetheine</keyword>
<keyword evidence="5" id="KW-1185">Reference proteome</keyword>
<dbReference type="Gene3D" id="3.40.50.12780">
    <property type="entry name" value="N-terminal domain of ligase-like"/>
    <property type="match status" value="1"/>
</dbReference>
<dbReference type="SUPFAM" id="SSF47336">
    <property type="entry name" value="ACP-like"/>
    <property type="match status" value="1"/>
</dbReference>
<dbReference type="PROSITE" id="PS50075">
    <property type="entry name" value="CARRIER"/>
    <property type="match status" value="1"/>
</dbReference>
<dbReference type="SMART" id="SM00823">
    <property type="entry name" value="PKS_PP"/>
    <property type="match status" value="1"/>
</dbReference>
<proteinExistence type="predicted"/>
<evidence type="ECO:0000313" key="5">
    <source>
        <dbReference type="Proteomes" id="UP001476247"/>
    </source>
</evidence>
<keyword evidence="2" id="KW-0597">Phosphoprotein</keyword>
<evidence type="ECO:0000256" key="2">
    <source>
        <dbReference type="ARBA" id="ARBA00022553"/>
    </source>
</evidence>
<dbReference type="InterPro" id="IPR036291">
    <property type="entry name" value="NAD(P)-bd_dom_sf"/>
</dbReference>
<dbReference type="InterPro" id="IPR020806">
    <property type="entry name" value="PKS_PP-bd"/>
</dbReference>
<dbReference type="InterPro" id="IPR042099">
    <property type="entry name" value="ANL_N_sf"/>
</dbReference>
<dbReference type="Pfam" id="PF07993">
    <property type="entry name" value="NAD_binding_4"/>
    <property type="match status" value="1"/>
</dbReference>
<organism evidence="4 5">
    <name type="scientific">Helicostylum pulchrum</name>
    <dbReference type="NCBI Taxonomy" id="562976"/>
    <lineage>
        <taxon>Eukaryota</taxon>
        <taxon>Fungi</taxon>
        <taxon>Fungi incertae sedis</taxon>
        <taxon>Mucoromycota</taxon>
        <taxon>Mucoromycotina</taxon>
        <taxon>Mucoromycetes</taxon>
        <taxon>Mucorales</taxon>
        <taxon>Mucorineae</taxon>
        <taxon>Mucoraceae</taxon>
        <taxon>Helicostylum</taxon>
    </lineage>
</organism>
<dbReference type="Gene3D" id="1.10.1200.10">
    <property type="entry name" value="ACP-like"/>
    <property type="match status" value="1"/>
</dbReference>
<sequence>MTVPTVPSDISFSKPQSVYNYFKSVTNYVTTQCKIHADKDFVSYPTNNVFKTLTYAEIDLISTNLACEWSEAAKNAEVVSFISDHNVNYLIAMLALLKLRVTMLSISPRNCEAAIINLLEKTQSKLVITSTKYESIAKASASQVPNVNLLVIDTAFNIEALVKKPLHHNYKNLLDTNFSDEDITKTALIIHSSGSTAFPKPIYLSNKYLFNMLHPFHVNNGEKGGPSKVDHNDSFLSCTPLFHIFGFFTVFTMLTVGGKAVFLEKLPSSQTEIDYALEYNKCTAICATPVIFEQMISYLKEKNDFSTVNRLKFGVYAGAPLKAEAGKWLHDHGLNIKNSYGTTEIGACMNTNFYSKDSNWALISPNQKDDLNNYYCVFESDDKSDPTIKHLYIRADSPSMATGVSNRSDGGYDTNDLFREDAKNPGYYVYLGRRDDTLIMENGEKTNPVPMESTIRMHPIVKQVAVIGQARQCTAALIELNTEHAIRLSPEDIIAEVNEAVKTANMECPGHSVILPQMIKILPFDQTLPYTDKGNVMRKKSESLYFQVIEKLYKEFLEGPAKNSFTGDKDTSTWTEKEIEDFLVNCTAKVLDIPASSFMDLSQSLFDHGLSSLTSIQLRNSIAEYFGDVPQNFIFEHSSISSMSKALMNTKEENPISQVEKRYQETQELAISYVKKAKDYFPVATNRYDSTQDKVIMLTGVTGSLGSFMLRDLLLDPSVKKVYAMVRGNPDHLKSRLITAFESRFLDISLLEDSRVEVLPMRFNEPFLGFTDEKYFELKNEVTIIQHCAWMLDFNMTVDHYDKECIAPLYNLLKFAYRKANPMHVHFISSISASAGYGSIIPEEPLPLDSHVTMPMGYAHSKFVVEVLFNYLTTEKKFPCYIERLGQVCGDSVNGVWNMSEQYPLMFVGGGSIMHKMPDLNTVIDWITVDYAAKVIADIMLRTAYLPANMDQSVYHIVNPNIITWNDVLEAMKDAGMKFDIIPPSEWVDILSKDDANPAFKLMSFYESNFREAFKMPVWETKKTSAMAPLITKSPILDTNLFSKFLTHWSTIGFYSPSI</sequence>
<dbReference type="Gene3D" id="3.40.50.720">
    <property type="entry name" value="NAD(P)-binding Rossmann-like Domain"/>
    <property type="match status" value="1"/>
</dbReference>
<dbReference type="PANTHER" id="PTHR44845">
    <property type="entry name" value="CARRIER DOMAIN-CONTAINING PROTEIN"/>
    <property type="match status" value="1"/>
</dbReference>
<dbReference type="InterPro" id="IPR036736">
    <property type="entry name" value="ACP-like_sf"/>
</dbReference>
<dbReference type="Pfam" id="PF00550">
    <property type="entry name" value="PP-binding"/>
    <property type="match status" value="1"/>
</dbReference>
<evidence type="ECO:0000259" key="3">
    <source>
        <dbReference type="PROSITE" id="PS50075"/>
    </source>
</evidence>
<reference evidence="4 5" key="1">
    <citation type="submission" date="2024-04" db="EMBL/GenBank/DDBJ databases">
        <title>genome sequences of Mucor flavus KT1a and Helicostylum pulchrum KT1b strains isolation_sourced from the surface of a dry-aged beef.</title>
        <authorList>
            <person name="Toyotome T."/>
            <person name="Hosono M."/>
            <person name="Torimaru M."/>
            <person name="Fukuda K."/>
            <person name="Mikami N."/>
        </authorList>
    </citation>
    <scope>NUCLEOTIDE SEQUENCE [LARGE SCALE GENOMIC DNA]</scope>
    <source>
        <strain evidence="4 5">KT1b</strain>
    </source>
</reference>
<accession>A0ABP9Y5U5</accession>
<comment type="caution">
    <text evidence="4">The sequence shown here is derived from an EMBL/GenBank/DDBJ whole genome shotgun (WGS) entry which is preliminary data.</text>
</comment>
<evidence type="ECO:0000256" key="1">
    <source>
        <dbReference type="ARBA" id="ARBA00022450"/>
    </source>
</evidence>
<gene>
    <name evidence="4" type="ORF">HPULCUR_007795</name>
</gene>
<name>A0ABP9Y5U5_9FUNG</name>
<protein>
    <recommendedName>
        <fullName evidence="3">Carrier domain-containing protein</fullName>
    </recommendedName>
</protein>
<evidence type="ECO:0000313" key="4">
    <source>
        <dbReference type="EMBL" id="GAA5802331.1"/>
    </source>
</evidence>
<dbReference type="Pfam" id="PF00501">
    <property type="entry name" value="AMP-binding"/>
    <property type="match status" value="1"/>
</dbReference>